<dbReference type="PANTHER" id="PTHR12475">
    <property type="match status" value="1"/>
</dbReference>
<gene>
    <name evidence="3" type="ORF">PILCRDRAFT_815390</name>
</gene>
<keyword evidence="4" id="KW-1185">Reference proteome</keyword>
<dbReference type="OrthoDB" id="265761at2759"/>
<dbReference type="HOGENOM" id="CLU_043860_1_0_1"/>
<feature type="compositionally biased region" description="Polar residues" evidence="2">
    <location>
        <begin position="217"/>
        <end position="232"/>
    </location>
</feature>
<dbReference type="SUPFAM" id="SSF54637">
    <property type="entry name" value="Thioesterase/thiol ester dehydrase-isomerase"/>
    <property type="match status" value="1"/>
</dbReference>
<evidence type="ECO:0008006" key="5">
    <source>
        <dbReference type="Google" id="ProtNLM"/>
    </source>
</evidence>
<comment type="similarity">
    <text evidence="1">Belongs to the lcsJ thioesterase family.</text>
</comment>
<reference evidence="3 4" key="1">
    <citation type="submission" date="2014-04" db="EMBL/GenBank/DDBJ databases">
        <authorList>
            <consortium name="DOE Joint Genome Institute"/>
            <person name="Kuo A."/>
            <person name="Tarkka M."/>
            <person name="Buscot F."/>
            <person name="Kohler A."/>
            <person name="Nagy L.G."/>
            <person name="Floudas D."/>
            <person name="Copeland A."/>
            <person name="Barry K.W."/>
            <person name="Cichocki N."/>
            <person name="Veneault-Fourrey C."/>
            <person name="LaButti K."/>
            <person name="Lindquist E.A."/>
            <person name="Lipzen A."/>
            <person name="Lundell T."/>
            <person name="Morin E."/>
            <person name="Murat C."/>
            <person name="Sun H."/>
            <person name="Tunlid A."/>
            <person name="Henrissat B."/>
            <person name="Grigoriev I.V."/>
            <person name="Hibbett D.S."/>
            <person name="Martin F."/>
            <person name="Nordberg H.P."/>
            <person name="Cantor M.N."/>
            <person name="Hua S.X."/>
        </authorList>
    </citation>
    <scope>NUCLEOTIDE SEQUENCE [LARGE SCALE GENOMIC DNA]</scope>
    <source>
        <strain evidence="3 4">F 1598</strain>
    </source>
</reference>
<organism evidence="3 4">
    <name type="scientific">Piloderma croceum (strain F 1598)</name>
    <dbReference type="NCBI Taxonomy" id="765440"/>
    <lineage>
        <taxon>Eukaryota</taxon>
        <taxon>Fungi</taxon>
        <taxon>Dikarya</taxon>
        <taxon>Basidiomycota</taxon>
        <taxon>Agaricomycotina</taxon>
        <taxon>Agaricomycetes</taxon>
        <taxon>Agaricomycetidae</taxon>
        <taxon>Atheliales</taxon>
        <taxon>Atheliaceae</taxon>
        <taxon>Piloderma</taxon>
    </lineage>
</organism>
<reference evidence="4" key="2">
    <citation type="submission" date="2015-01" db="EMBL/GenBank/DDBJ databases">
        <title>Evolutionary Origins and Diversification of the Mycorrhizal Mutualists.</title>
        <authorList>
            <consortium name="DOE Joint Genome Institute"/>
            <consortium name="Mycorrhizal Genomics Consortium"/>
            <person name="Kohler A."/>
            <person name="Kuo A."/>
            <person name="Nagy L.G."/>
            <person name="Floudas D."/>
            <person name="Copeland A."/>
            <person name="Barry K.W."/>
            <person name="Cichocki N."/>
            <person name="Veneault-Fourrey C."/>
            <person name="LaButti K."/>
            <person name="Lindquist E.A."/>
            <person name="Lipzen A."/>
            <person name="Lundell T."/>
            <person name="Morin E."/>
            <person name="Murat C."/>
            <person name="Riley R."/>
            <person name="Ohm R."/>
            <person name="Sun H."/>
            <person name="Tunlid A."/>
            <person name="Henrissat B."/>
            <person name="Grigoriev I.V."/>
            <person name="Hibbett D.S."/>
            <person name="Martin F."/>
        </authorList>
    </citation>
    <scope>NUCLEOTIDE SEQUENCE [LARGE SCALE GENOMIC DNA]</scope>
    <source>
        <strain evidence="4">F 1598</strain>
    </source>
</reference>
<name>A0A0C3G532_PILCF</name>
<dbReference type="EMBL" id="KN832980">
    <property type="protein sequence ID" value="KIM86934.1"/>
    <property type="molecule type" value="Genomic_DNA"/>
</dbReference>
<dbReference type="Pfam" id="PF13279">
    <property type="entry name" value="4HBT_2"/>
    <property type="match status" value="1"/>
</dbReference>
<evidence type="ECO:0000256" key="2">
    <source>
        <dbReference type="SAM" id="MobiDB-lite"/>
    </source>
</evidence>
<protein>
    <recommendedName>
        <fullName evidence="5">Thioesterase domain-containing protein</fullName>
    </recommendedName>
</protein>
<sequence>MLRESLLALHECSGLFSIPVSLRSVLRHLPHVLKYVTLVLLLLNVRSFPLVWHLRIFRPVYVFQFQYYLLHLRTIFKSRSAKERALQTWFESLAPVGINPFEAVNTYKTWASIDDSDWNGHLSNSSYAKTNDAARFKLGIAYFPAFFHAGGWTPLGASYCQYLREIPMLHRYEVRQRIVGWENKWAFIVGRFVSHAKARIPRNEVSKEKDALETPGTLGNTTLRPGQTSSSDVGEAADAMRAIAAAQLSITKEADGATLHCVIISQLCFKLGRITVPPGLVLAISGFCAPPPPSPSGDSAQAYSRSNPPPHYTHVQSFFSSPTSRKNTYFLRGGWKDVPEAERWWVEALGGVVEEQRRANVEGLVGTVVEVNGPLGLLKKGMDAAKSV</sequence>
<proteinExistence type="inferred from homology"/>
<dbReference type="InterPro" id="IPR051490">
    <property type="entry name" value="THEM6_lcsJ_thioesterase"/>
</dbReference>
<feature type="region of interest" description="Disordered" evidence="2">
    <location>
        <begin position="204"/>
        <end position="234"/>
    </location>
</feature>
<evidence type="ECO:0000256" key="1">
    <source>
        <dbReference type="ARBA" id="ARBA00038476"/>
    </source>
</evidence>
<dbReference type="InterPro" id="IPR029069">
    <property type="entry name" value="HotDog_dom_sf"/>
</dbReference>
<dbReference type="InParanoid" id="A0A0C3G532"/>
<accession>A0A0C3G532</accession>
<evidence type="ECO:0000313" key="4">
    <source>
        <dbReference type="Proteomes" id="UP000054166"/>
    </source>
</evidence>
<dbReference type="AlphaFoldDB" id="A0A0C3G532"/>
<dbReference type="PANTHER" id="PTHR12475:SF4">
    <property type="entry name" value="PROTEIN THEM6"/>
    <property type="match status" value="1"/>
</dbReference>
<evidence type="ECO:0000313" key="3">
    <source>
        <dbReference type="EMBL" id="KIM86934.1"/>
    </source>
</evidence>
<dbReference type="Proteomes" id="UP000054166">
    <property type="component" value="Unassembled WGS sequence"/>
</dbReference>